<feature type="region of interest" description="Disordered" evidence="1">
    <location>
        <begin position="1128"/>
        <end position="1160"/>
    </location>
</feature>
<feature type="compositionally biased region" description="Basic and acidic residues" evidence="1">
    <location>
        <begin position="376"/>
        <end position="588"/>
    </location>
</feature>
<feature type="region of interest" description="Disordered" evidence="1">
    <location>
        <begin position="1069"/>
        <end position="1111"/>
    </location>
</feature>
<reference evidence="5" key="1">
    <citation type="submission" date="2025-04" db="UniProtKB">
        <authorList>
            <consortium name="RefSeq"/>
        </authorList>
    </citation>
    <scope>IDENTIFICATION</scope>
    <source>
        <tissue evidence="5">Whole insect</tissue>
    </source>
</reference>
<feature type="compositionally biased region" description="Polar residues" evidence="1">
    <location>
        <begin position="1150"/>
        <end position="1159"/>
    </location>
</feature>
<name>A0A6P7H116_DIAVI</name>
<evidence type="ECO:0000313" key="3">
    <source>
        <dbReference type="EnsemblMetazoa" id="XP_028155686.1"/>
    </source>
</evidence>
<evidence type="ECO:0000313" key="4">
    <source>
        <dbReference type="Proteomes" id="UP001652700"/>
    </source>
</evidence>
<organism evidence="5">
    <name type="scientific">Diabrotica virgifera virgifera</name>
    <name type="common">western corn rootworm</name>
    <dbReference type="NCBI Taxonomy" id="50390"/>
    <lineage>
        <taxon>Eukaryota</taxon>
        <taxon>Metazoa</taxon>
        <taxon>Ecdysozoa</taxon>
        <taxon>Arthropoda</taxon>
        <taxon>Hexapoda</taxon>
        <taxon>Insecta</taxon>
        <taxon>Pterygota</taxon>
        <taxon>Neoptera</taxon>
        <taxon>Endopterygota</taxon>
        <taxon>Coleoptera</taxon>
        <taxon>Polyphaga</taxon>
        <taxon>Cucujiformia</taxon>
        <taxon>Chrysomeloidea</taxon>
        <taxon>Chrysomelidae</taxon>
        <taxon>Galerucinae</taxon>
        <taxon>Diabroticina</taxon>
        <taxon>Diabroticites</taxon>
        <taxon>Diabrotica</taxon>
    </lineage>
</organism>
<feature type="compositionally biased region" description="Polar residues" evidence="1">
    <location>
        <begin position="237"/>
        <end position="259"/>
    </location>
</feature>
<proteinExistence type="predicted"/>
<dbReference type="Pfam" id="PF05205">
    <property type="entry name" value="COMPASS-Shg1"/>
    <property type="match status" value="1"/>
</dbReference>
<reference evidence="3" key="2">
    <citation type="submission" date="2025-05" db="UniProtKB">
        <authorList>
            <consortium name="EnsemblMetazoa"/>
        </authorList>
    </citation>
    <scope>IDENTIFICATION</scope>
</reference>
<keyword evidence="4" id="KW-1185">Reference proteome</keyword>
<dbReference type="PANTHER" id="PTHR31532:SF10">
    <property type="entry name" value="BIORIENTATION OF CHROMOSOMES IN CELL DIVISION PROTEIN 1-LIKE 1"/>
    <property type="match status" value="1"/>
</dbReference>
<feature type="region of interest" description="Disordered" evidence="1">
    <location>
        <begin position="176"/>
        <end position="736"/>
    </location>
</feature>
<dbReference type="KEGG" id="dvv:114349496"/>
<gene>
    <name evidence="5" type="primary">LOC114349496</name>
</gene>
<protein>
    <submittedName>
        <fullName evidence="5">Biorientation of chromosomes in cell division protein 1-like 1 isoform X1</fullName>
    </submittedName>
</protein>
<sequence length="1341" mass="152103">MEVMCNNFMPGDSRLVEQLVSELKSQGIFDQFRKECISDVDTKPAYQNLRQRVEGSVSTFLKGQTWSVELNKNQLREQLRKNLQESGFLETGVERIVDQVVNPKINSVFLPKVEEVVYKFLGLENPNKNMKREPEVPAPDPLPTDLEAVSPGSVQSDQVDLKKADSDVFMNAVEAGGKMEDDDPPPFEPHPVDSKENGSEKMNIDENTRDSHLSGFSGLESHESNLGSDNRVFHMEISNQDSQISHNSSESHLSIITSEETSKMDISEDSNTILKPEKAEVLVEDEENVSPEYEPIDKETIKLEKIDNKIDIVSQDDKNQDDEKTEKKPEKTEERRSKTNEKSSKDKKDDRKEDKKDDKKDNKKDDKHRKSSSSSSREKDKSSSKSHSSSKDKDRKDSRSSSSHKDKDKNKDKADKEKIDKDKDKSSKYREKSEKDKSKPDKERSDKDKSRSDKSKIEKENANKAEKEKSGKEKSDRSKDEKSKSKTDKYKSEKDRHKSDKDKSSSKDKDRSDKDKSSKDKDKYKDKSYKSKEKSDKEKEKSSTKEKSSSDRSSSKKDAKEKKDDNKESSKESKDKTKEENKEKDKSRSSSSSSKHTSSKDKKPSTPKKESSSSSHKKSSPSDPKSKSSSEKGKKDEGTNSNKKDKQESKAKSKDDHYSFKIKKSDRRSTDRDSNDGTSSKNVFNSYSESTTSRSGNNSQDYSSSSFTSGSGDSGNSDKTETVQKESNGPVEAPAPAKILLEMPRVKYIKPKFAMNFEEARKIMKIRKQLAMLERQNQLSLARLIPVQNSIVNGETNKDDNTSQTAASVNKEQTKTVDISEEKENINTSRAVDDTIIQAPVDNKSVNKVETVCVDASINLITEIESRDISKENWEALEAKLAQVMSEVDYNCYDSDEDFEFHGYSSIDIIPKNFFDVNRDLVKKTEEEISKNQKASKLLEASVQQSKLHNLKINSEEEQVPNIVNSSRNSNKNVQDSSPKKTEEEISKDQNASNLLEASVQQKSQLHNLDKINSEEEHVHNIVNSSPNSNKNVQNSPPKKTEEEICKHQHASNLLEVSVQQSERHNLNKINSEEEQVPNIVSSSTNSNKNVQDSPPKKTEEEISKDQNASNLLEASVQQTELNNIDKINSEKEQVPNIVNSNTNSNKNVQDSPPSSSEKTYTREILNANVKNTELLAALSDDKCYFLKEPSCDEESYLSGLKMLISRMEVDIEQCTENLRNNVWPSKRGRKRKLEVHVDIKNNNKTPYMETVKKRRGSASSLTVTPMAGKKRMSNSSDITPTEHFSLPLSPAESDKSNERKDEDLVIPIKQKRIMREYTQRYSSEDLYKPRPVFGRRRKQS</sequence>
<feature type="compositionally biased region" description="Basic and acidic residues" evidence="1">
    <location>
        <begin position="978"/>
        <end position="988"/>
    </location>
</feature>
<feature type="compositionally biased region" description="Basic and acidic residues" evidence="1">
    <location>
        <begin position="190"/>
        <end position="212"/>
    </location>
</feature>
<evidence type="ECO:0000256" key="1">
    <source>
        <dbReference type="SAM" id="MobiDB-lite"/>
    </source>
</evidence>
<evidence type="ECO:0000313" key="5">
    <source>
        <dbReference type="RefSeq" id="XP_028155686.1"/>
    </source>
</evidence>
<feature type="compositionally biased region" description="Basic and acidic residues" evidence="1">
    <location>
        <begin position="598"/>
        <end position="611"/>
    </location>
</feature>
<feature type="compositionally biased region" description="Basic and acidic residues" evidence="1">
    <location>
        <begin position="1320"/>
        <end position="1329"/>
    </location>
</feature>
<evidence type="ECO:0000259" key="2">
    <source>
        <dbReference type="Pfam" id="PF05205"/>
    </source>
</evidence>
<dbReference type="PANTHER" id="PTHR31532">
    <property type="entry name" value="BIORIENTATION OF CHROMOSOMES IN CELL DIVISION 1 FAMILY MEMBER"/>
    <property type="match status" value="1"/>
</dbReference>
<feature type="compositionally biased region" description="Polar residues" evidence="1">
    <location>
        <begin position="1079"/>
        <end position="1093"/>
    </location>
</feature>
<dbReference type="GO" id="GO:0048188">
    <property type="term" value="C:Set1C/COMPASS complex"/>
    <property type="evidence" value="ECO:0007669"/>
    <property type="project" value="TreeGrafter"/>
</dbReference>
<feature type="compositionally biased region" description="Basic and acidic residues" evidence="1">
    <location>
        <begin position="1293"/>
        <end position="1304"/>
    </location>
</feature>
<feature type="region of interest" description="Disordered" evidence="1">
    <location>
        <begin position="1252"/>
        <end position="1305"/>
    </location>
</feature>
<feature type="compositionally biased region" description="Polar residues" evidence="1">
    <location>
        <begin position="681"/>
        <end position="692"/>
    </location>
</feature>
<feature type="domain" description="BOD1/SHG1" evidence="2">
    <location>
        <begin position="18"/>
        <end position="114"/>
    </location>
</feature>
<dbReference type="GO" id="GO:0031297">
    <property type="term" value="P:replication fork processing"/>
    <property type="evidence" value="ECO:0007669"/>
    <property type="project" value="TreeGrafter"/>
</dbReference>
<feature type="compositionally biased region" description="Polar residues" evidence="1">
    <location>
        <begin position="962"/>
        <end position="977"/>
    </location>
</feature>
<feature type="region of interest" description="Disordered" evidence="1">
    <location>
        <begin position="950"/>
        <end position="993"/>
    </location>
</feature>
<feature type="compositionally biased region" description="Polar residues" evidence="1">
    <location>
        <begin position="1022"/>
        <end position="1038"/>
    </location>
</feature>
<dbReference type="OrthoDB" id="7605699at2759"/>
<feature type="compositionally biased region" description="Basic and acidic residues" evidence="1">
    <location>
        <begin position="1095"/>
        <end position="1105"/>
    </location>
</feature>
<dbReference type="Proteomes" id="UP001652700">
    <property type="component" value="Unplaced"/>
</dbReference>
<feature type="compositionally biased region" description="Basic and acidic residues" evidence="1">
    <location>
        <begin position="624"/>
        <end position="659"/>
    </location>
</feature>
<dbReference type="EnsemblMetazoa" id="XM_028299885.2">
    <property type="protein sequence ID" value="XP_028155686.1"/>
    <property type="gene ID" value="LOC114349496"/>
</dbReference>
<feature type="region of interest" description="Disordered" evidence="1">
    <location>
        <begin position="1320"/>
        <end position="1341"/>
    </location>
</feature>
<feature type="compositionally biased region" description="Basic and acidic residues" evidence="1">
    <location>
        <begin position="295"/>
        <end position="365"/>
    </location>
</feature>
<feature type="compositionally biased region" description="Low complexity" evidence="1">
    <location>
        <begin position="693"/>
        <end position="715"/>
    </location>
</feature>
<dbReference type="InParanoid" id="A0A6P7H116"/>
<accession>A0A6P7H116</accession>
<dbReference type="GeneID" id="114349496"/>
<feature type="compositionally biased region" description="Low complexity" evidence="1">
    <location>
        <begin position="1137"/>
        <end position="1149"/>
    </location>
</feature>
<feature type="region of interest" description="Disordered" evidence="1">
    <location>
        <begin position="1021"/>
        <end position="1043"/>
    </location>
</feature>
<dbReference type="InterPro" id="IPR055264">
    <property type="entry name" value="BOD1/SHG1_dom"/>
</dbReference>
<dbReference type="RefSeq" id="XP_028155686.1">
    <property type="nucleotide sequence ID" value="XM_028299885.1"/>
</dbReference>